<protein>
    <recommendedName>
        <fullName evidence="9">Amino acid permease</fullName>
    </recommendedName>
</protein>
<sequence>MASRAFEMNPMGKNSVEVSVLRNNHSRGGSDGIFNGMTSGSTSNSRRMDRKFGTLSILSLSLTLLSSWESIGNNYADGLANGGPAGLVWGMVLSLIGTMAMALSMAEMTSICPLAGAQYHWTAVLAPQRIRTVSTWFQGWITVFGWQASCTSICLLVSSQIQGMALLNHAEYHPKQWHGTLIIWAIVLCAGIINIYGIKILPTLQMIGGIFHIIFFIAITIPIFLLARRSEPQFVFTELMISEGGWQNPGVAWCLGTLAVTYCFIGFDGAIHMSEELRQPDIRMPRIIVQSILIDGILAFIFLLVILFCIGNVDEALNPRFIFPSIGLFREATGSVRAATIMQAGISVIGMLSSIGVVTSVSRLTWAFARDGGLPFSAYFAHVMMLLSLINIASEQALNAILALSTSSIYVSYLIPIVMMIIRRLDKTRPPIMFGPWSLGRYGMAVNVFALIFGIFVCVFVPFPTQIPVTARNMNWSGPVFVGVCLLLLADWVFRARRSYVGPVKDLLQS</sequence>
<dbReference type="PANTHER" id="PTHR45649:SF5">
    <property type="entry name" value="GABA TRANSPORTER (EUROFUNG)-RELATED"/>
    <property type="match status" value="1"/>
</dbReference>
<evidence type="ECO:0000256" key="4">
    <source>
        <dbReference type="ARBA" id="ARBA00022989"/>
    </source>
</evidence>
<feature type="non-terminal residue" evidence="7">
    <location>
        <position position="1"/>
    </location>
</feature>
<comment type="subcellular location">
    <subcellularLocation>
        <location evidence="1">Membrane</location>
        <topology evidence="1">Multi-pass membrane protein</topology>
    </subcellularLocation>
</comment>
<feature type="transmembrane region" description="Helical" evidence="6">
    <location>
        <begin position="442"/>
        <end position="464"/>
    </location>
</feature>
<feature type="transmembrane region" description="Helical" evidence="6">
    <location>
        <begin position="373"/>
        <end position="394"/>
    </location>
</feature>
<dbReference type="Gene3D" id="1.20.1740.10">
    <property type="entry name" value="Amino acid/polyamine transporter I"/>
    <property type="match status" value="1"/>
</dbReference>
<gene>
    <name evidence="7" type="ORF">N7468_008899</name>
</gene>
<reference evidence="7" key="2">
    <citation type="journal article" date="2023" name="IMA Fungus">
        <title>Comparative genomic study of the Penicillium genus elucidates a diverse pangenome and 15 lateral gene transfer events.</title>
        <authorList>
            <person name="Petersen C."/>
            <person name="Sorensen T."/>
            <person name="Nielsen M.R."/>
            <person name="Sondergaard T.E."/>
            <person name="Sorensen J.L."/>
            <person name="Fitzpatrick D.A."/>
            <person name="Frisvad J.C."/>
            <person name="Nielsen K.L."/>
        </authorList>
    </citation>
    <scope>NUCLEOTIDE SEQUENCE</scope>
    <source>
        <strain evidence="7">IBT 19713</strain>
    </source>
</reference>
<dbReference type="PIRSF" id="PIRSF006060">
    <property type="entry name" value="AA_transporter"/>
    <property type="match status" value="1"/>
</dbReference>
<dbReference type="OrthoDB" id="3257095at2759"/>
<dbReference type="AlphaFoldDB" id="A0A9W9TFL2"/>
<keyword evidence="4 6" id="KW-1133">Transmembrane helix</keyword>
<feature type="transmembrane region" description="Helical" evidence="6">
    <location>
        <begin position="52"/>
        <end position="68"/>
    </location>
</feature>
<feature type="transmembrane region" description="Helical" evidence="6">
    <location>
        <begin position="400"/>
        <end position="422"/>
    </location>
</feature>
<evidence type="ECO:0000256" key="6">
    <source>
        <dbReference type="SAM" id="Phobius"/>
    </source>
</evidence>
<feature type="transmembrane region" description="Helical" evidence="6">
    <location>
        <begin position="341"/>
        <end position="361"/>
    </location>
</feature>
<evidence type="ECO:0000313" key="8">
    <source>
        <dbReference type="Proteomes" id="UP001150941"/>
    </source>
</evidence>
<evidence type="ECO:0000256" key="5">
    <source>
        <dbReference type="ARBA" id="ARBA00023136"/>
    </source>
</evidence>
<feature type="transmembrane region" description="Helical" evidence="6">
    <location>
        <begin position="181"/>
        <end position="198"/>
    </location>
</feature>
<dbReference type="GO" id="GO:0022857">
    <property type="term" value="F:transmembrane transporter activity"/>
    <property type="evidence" value="ECO:0007669"/>
    <property type="project" value="InterPro"/>
</dbReference>
<dbReference type="InterPro" id="IPR002293">
    <property type="entry name" value="AA/rel_permease1"/>
</dbReference>
<organism evidence="7 8">
    <name type="scientific">Penicillium chermesinum</name>
    <dbReference type="NCBI Taxonomy" id="63820"/>
    <lineage>
        <taxon>Eukaryota</taxon>
        <taxon>Fungi</taxon>
        <taxon>Dikarya</taxon>
        <taxon>Ascomycota</taxon>
        <taxon>Pezizomycotina</taxon>
        <taxon>Eurotiomycetes</taxon>
        <taxon>Eurotiomycetidae</taxon>
        <taxon>Eurotiales</taxon>
        <taxon>Aspergillaceae</taxon>
        <taxon>Penicillium</taxon>
    </lineage>
</organism>
<feature type="transmembrane region" description="Helical" evidence="6">
    <location>
        <begin position="210"/>
        <end position="230"/>
    </location>
</feature>
<reference evidence="7" key="1">
    <citation type="submission" date="2022-11" db="EMBL/GenBank/DDBJ databases">
        <authorList>
            <person name="Petersen C."/>
        </authorList>
    </citation>
    <scope>NUCLEOTIDE SEQUENCE</scope>
    <source>
        <strain evidence="7">IBT 19713</strain>
    </source>
</reference>
<evidence type="ECO:0000313" key="7">
    <source>
        <dbReference type="EMBL" id="KAJ5219695.1"/>
    </source>
</evidence>
<accession>A0A9W9TFL2</accession>
<keyword evidence="5 6" id="KW-0472">Membrane</keyword>
<proteinExistence type="predicted"/>
<dbReference type="Pfam" id="PF13520">
    <property type="entry name" value="AA_permease_2"/>
    <property type="match status" value="1"/>
</dbReference>
<feature type="transmembrane region" description="Helical" evidence="6">
    <location>
        <begin position="476"/>
        <end position="494"/>
    </location>
</feature>
<name>A0A9W9TFL2_9EURO</name>
<feature type="transmembrane region" description="Helical" evidence="6">
    <location>
        <begin position="88"/>
        <end position="106"/>
    </location>
</feature>
<dbReference type="GeneID" id="83205498"/>
<feature type="transmembrane region" description="Helical" evidence="6">
    <location>
        <begin position="139"/>
        <end position="161"/>
    </location>
</feature>
<evidence type="ECO:0000256" key="2">
    <source>
        <dbReference type="ARBA" id="ARBA00022448"/>
    </source>
</evidence>
<dbReference type="RefSeq" id="XP_058326525.1">
    <property type="nucleotide sequence ID" value="XM_058478195.1"/>
</dbReference>
<dbReference type="EMBL" id="JAPQKS010000007">
    <property type="protein sequence ID" value="KAJ5219695.1"/>
    <property type="molecule type" value="Genomic_DNA"/>
</dbReference>
<evidence type="ECO:0000256" key="1">
    <source>
        <dbReference type="ARBA" id="ARBA00004141"/>
    </source>
</evidence>
<evidence type="ECO:0008006" key="9">
    <source>
        <dbReference type="Google" id="ProtNLM"/>
    </source>
</evidence>
<feature type="transmembrane region" description="Helical" evidence="6">
    <location>
        <begin position="250"/>
        <end position="271"/>
    </location>
</feature>
<feature type="transmembrane region" description="Helical" evidence="6">
    <location>
        <begin position="292"/>
        <end position="313"/>
    </location>
</feature>
<comment type="caution">
    <text evidence="7">The sequence shown here is derived from an EMBL/GenBank/DDBJ whole genome shotgun (WGS) entry which is preliminary data.</text>
</comment>
<dbReference type="Proteomes" id="UP001150941">
    <property type="component" value="Unassembled WGS sequence"/>
</dbReference>
<keyword evidence="3 6" id="KW-0812">Transmembrane</keyword>
<keyword evidence="8" id="KW-1185">Reference proteome</keyword>
<keyword evidence="2" id="KW-0813">Transport</keyword>
<evidence type="ECO:0000256" key="3">
    <source>
        <dbReference type="ARBA" id="ARBA00022692"/>
    </source>
</evidence>
<dbReference type="PANTHER" id="PTHR45649">
    <property type="entry name" value="AMINO-ACID PERMEASE BAT1"/>
    <property type="match status" value="1"/>
</dbReference>
<dbReference type="GO" id="GO:0016020">
    <property type="term" value="C:membrane"/>
    <property type="evidence" value="ECO:0007669"/>
    <property type="project" value="UniProtKB-SubCell"/>
</dbReference>